<feature type="signal peptide" evidence="4">
    <location>
        <begin position="1"/>
        <end position="26"/>
    </location>
</feature>
<comment type="subcellular location">
    <subcellularLocation>
        <location evidence="4">Secreted</location>
        <location evidence="4">Extracellular space</location>
        <location evidence="4">Apoplast</location>
    </subcellularLocation>
</comment>
<evidence type="ECO:0000256" key="3">
    <source>
        <dbReference type="ARBA" id="ARBA00022525"/>
    </source>
</evidence>
<name>A0AAW2RUX6_SESRA</name>
<sequence length="166" mass="18605">MKMKLKMKMVLLSWMVVIAAMVVVDGYEPITQGPREIKNWYSKLPHKKHKVTELHFYLHDIVSGSNPTNIPVVVTNTTAKSPTYFGLIAAMDDPLTEGPSPNSPIVGRAQGLFGSTSLDKISYHMTFNFVFTSGKYNGSTLSVVGHNPFMDEYRELPIFLVFLFSD</sequence>
<evidence type="ECO:0000256" key="2">
    <source>
        <dbReference type="ARBA" id="ARBA00011738"/>
    </source>
</evidence>
<dbReference type="Pfam" id="PF03018">
    <property type="entry name" value="Dirigent"/>
    <property type="match status" value="1"/>
</dbReference>
<feature type="chain" id="PRO_5043096654" description="Dirigent protein" evidence="4">
    <location>
        <begin position="27"/>
        <end position="166"/>
    </location>
</feature>
<accession>A0AAW2RUX6</accession>
<comment type="caution">
    <text evidence="5">The sequence shown here is derived from an EMBL/GenBank/DDBJ whole genome shotgun (WGS) entry which is preliminary data.</text>
</comment>
<evidence type="ECO:0000256" key="4">
    <source>
        <dbReference type="RuleBase" id="RU363099"/>
    </source>
</evidence>
<comment type="function">
    <text evidence="4">Dirigent proteins impart stereoselectivity on the phenoxy radical-coupling reaction, yielding optically active lignans from two molecules of coniferyl alcohol in the biosynthesis of lignans, flavonolignans, and alkaloids and thus plays a central role in plant secondary metabolism.</text>
</comment>
<dbReference type="AlphaFoldDB" id="A0AAW2RUX6"/>
<comment type="subunit">
    <text evidence="2 4">Homodimer.</text>
</comment>
<keyword evidence="4" id="KW-0732">Signal</keyword>
<dbReference type="Gene3D" id="2.40.480.10">
    <property type="entry name" value="Allene oxide cyclase-like"/>
    <property type="match status" value="1"/>
</dbReference>
<gene>
    <name evidence="5" type="ORF">Sradi_2791000</name>
</gene>
<dbReference type="EMBL" id="JACGWJ010000012">
    <property type="protein sequence ID" value="KAL0383967.1"/>
    <property type="molecule type" value="Genomic_DNA"/>
</dbReference>
<comment type="similarity">
    <text evidence="1 4">Belongs to the plant dirigent protein family.</text>
</comment>
<dbReference type="InterPro" id="IPR044859">
    <property type="entry name" value="Allene_oxi_cyc_Dirigent"/>
</dbReference>
<keyword evidence="3 4" id="KW-0964">Secreted</keyword>
<dbReference type="GO" id="GO:0009699">
    <property type="term" value="P:phenylpropanoid biosynthetic process"/>
    <property type="evidence" value="ECO:0007669"/>
    <property type="project" value="UniProtKB-ARBA"/>
</dbReference>
<keyword evidence="4" id="KW-0052">Apoplast</keyword>
<proteinExistence type="inferred from homology"/>
<reference evidence="5" key="1">
    <citation type="submission" date="2020-06" db="EMBL/GenBank/DDBJ databases">
        <authorList>
            <person name="Li T."/>
            <person name="Hu X."/>
            <person name="Zhang T."/>
            <person name="Song X."/>
            <person name="Zhang H."/>
            <person name="Dai N."/>
            <person name="Sheng W."/>
            <person name="Hou X."/>
            <person name="Wei L."/>
        </authorList>
    </citation>
    <scope>NUCLEOTIDE SEQUENCE</scope>
    <source>
        <strain evidence="5">G02</strain>
        <tissue evidence="5">Leaf</tissue>
    </source>
</reference>
<reference evidence="5" key="2">
    <citation type="journal article" date="2024" name="Plant">
        <title>Genomic evolution and insights into agronomic trait innovations of Sesamum species.</title>
        <authorList>
            <person name="Miao H."/>
            <person name="Wang L."/>
            <person name="Qu L."/>
            <person name="Liu H."/>
            <person name="Sun Y."/>
            <person name="Le M."/>
            <person name="Wang Q."/>
            <person name="Wei S."/>
            <person name="Zheng Y."/>
            <person name="Lin W."/>
            <person name="Duan Y."/>
            <person name="Cao H."/>
            <person name="Xiong S."/>
            <person name="Wang X."/>
            <person name="Wei L."/>
            <person name="Li C."/>
            <person name="Ma Q."/>
            <person name="Ju M."/>
            <person name="Zhao R."/>
            <person name="Li G."/>
            <person name="Mu C."/>
            <person name="Tian Q."/>
            <person name="Mei H."/>
            <person name="Zhang T."/>
            <person name="Gao T."/>
            <person name="Zhang H."/>
        </authorList>
    </citation>
    <scope>NUCLEOTIDE SEQUENCE</scope>
    <source>
        <strain evidence="5">G02</strain>
    </source>
</reference>
<dbReference type="PANTHER" id="PTHR21495">
    <property type="entry name" value="NUCLEOPORIN-RELATED"/>
    <property type="match status" value="1"/>
</dbReference>
<evidence type="ECO:0000313" key="5">
    <source>
        <dbReference type="EMBL" id="KAL0383967.1"/>
    </source>
</evidence>
<dbReference type="GO" id="GO:0048046">
    <property type="term" value="C:apoplast"/>
    <property type="evidence" value="ECO:0007669"/>
    <property type="project" value="UniProtKB-SubCell"/>
</dbReference>
<protein>
    <recommendedName>
        <fullName evidence="4">Dirigent protein</fullName>
    </recommendedName>
</protein>
<dbReference type="InterPro" id="IPR004265">
    <property type="entry name" value="Dirigent"/>
</dbReference>
<organism evidence="5">
    <name type="scientific">Sesamum radiatum</name>
    <name type="common">Black benniseed</name>
    <dbReference type="NCBI Taxonomy" id="300843"/>
    <lineage>
        <taxon>Eukaryota</taxon>
        <taxon>Viridiplantae</taxon>
        <taxon>Streptophyta</taxon>
        <taxon>Embryophyta</taxon>
        <taxon>Tracheophyta</taxon>
        <taxon>Spermatophyta</taxon>
        <taxon>Magnoliopsida</taxon>
        <taxon>eudicotyledons</taxon>
        <taxon>Gunneridae</taxon>
        <taxon>Pentapetalae</taxon>
        <taxon>asterids</taxon>
        <taxon>lamiids</taxon>
        <taxon>Lamiales</taxon>
        <taxon>Pedaliaceae</taxon>
        <taxon>Sesamum</taxon>
    </lineage>
</organism>
<evidence type="ECO:0000256" key="1">
    <source>
        <dbReference type="ARBA" id="ARBA00010746"/>
    </source>
</evidence>